<evidence type="ECO:0000313" key="4">
    <source>
        <dbReference type="Proteomes" id="UP001381693"/>
    </source>
</evidence>
<dbReference type="FunFam" id="2.60.120.260:FF:000012">
    <property type="entry name" value="F-box only protein 2"/>
    <property type="match status" value="1"/>
</dbReference>
<evidence type="ECO:0008006" key="5">
    <source>
        <dbReference type="Google" id="ProtNLM"/>
    </source>
</evidence>
<protein>
    <recommendedName>
        <fullName evidence="5">F-box domain-containing protein</fullName>
    </recommendedName>
</protein>
<dbReference type="GO" id="GO:0036503">
    <property type="term" value="P:ERAD pathway"/>
    <property type="evidence" value="ECO:0007669"/>
    <property type="project" value="TreeGrafter"/>
</dbReference>
<dbReference type="CDD" id="cd09917">
    <property type="entry name" value="F-box_SF"/>
    <property type="match status" value="1"/>
</dbReference>
<dbReference type="InterPro" id="IPR008979">
    <property type="entry name" value="Galactose-bd-like_sf"/>
</dbReference>
<name>A0AAN8X3E2_HALRR</name>
<dbReference type="Pfam" id="PF04300">
    <property type="entry name" value="FBA"/>
    <property type="match status" value="1"/>
</dbReference>
<proteinExistence type="predicted"/>
<dbReference type="PROSITE" id="PS50181">
    <property type="entry name" value="FBOX"/>
    <property type="match status" value="1"/>
</dbReference>
<keyword evidence="4" id="KW-1185">Reference proteome</keyword>
<dbReference type="PANTHER" id="PTHR12125:SF5">
    <property type="entry name" value="F-BOX DOMAIN-CONTAINING PROTEIN"/>
    <property type="match status" value="1"/>
</dbReference>
<dbReference type="EMBL" id="JAXCGZ010009455">
    <property type="protein sequence ID" value="KAK7077221.1"/>
    <property type="molecule type" value="Genomic_DNA"/>
</dbReference>
<organism evidence="3 4">
    <name type="scientific">Halocaridina rubra</name>
    <name type="common">Hawaiian red shrimp</name>
    <dbReference type="NCBI Taxonomy" id="373956"/>
    <lineage>
        <taxon>Eukaryota</taxon>
        <taxon>Metazoa</taxon>
        <taxon>Ecdysozoa</taxon>
        <taxon>Arthropoda</taxon>
        <taxon>Crustacea</taxon>
        <taxon>Multicrustacea</taxon>
        <taxon>Malacostraca</taxon>
        <taxon>Eumalacostraca</taxon>
        <taxon>Eucarida</taxon>
        <taxon>Decapoda</taxon>
        <taxon>Pleocyemata</taxon>
        <taxon>Caridea</taxon>
        <taxon>Atyoidea</taxon>
        <taxon>Atyidae</taxon>
        <taxon>Halocaridina</taxon>
    </lineage>
</organism>
<dbReference type="AlphaFoldDB" id="A0AAN8X3E2"/>
<feature type="domain" description="F-box" evidence="1">
    <location>
        <begin position="27"/>
        <end position="74"/>
    </location>
</feature>
<dbReference type="Pfam" id="PF12937">
    <property type="entry name" value="F-box-like"/>
    <property type="match status" value="1"/>
</dbReference>
<sequence length="289" mass="32597">MGNTVVKSALHNLSMPPKDIPEDNGCVFGGKTLPPEVLENILKYVPTKDLCKSASRVCKHWNFLLSHRRFWFEKLVVEGISLPESLRTRLLNETDNVETLQILKILTSGYLPLNKNLIKNPSGEENLKYWEVIHGGDGVIVEETPAGSDPIPEEAGLPTQHCFVTSYRKGRRLQVIDLISLGFTPSIMDILKPRIEISEWVSARWDCRSKSELIVVLVGRKTEKRVSLNWSSDDDDVLQRLWYQLKEVVIDYPKGLHTIEYVSIGNDSQFWAGHYGAKSAGSSVKLILA</sequence>
<dbReference type="SUPFAM" id="SSF49785">
    <property type="entry name" value="Galactose-binding domain-like"/>
    <property type="match status" value="1"/>
</dbReference>
<evidence type="ECO:0000259" key="2">
    <source>
        <dbReference type="PROSITE" id="PS51114"/>
    </source>
</evidence>
<dbReference type="GO" id="GO:0005737">
    <property type="term" value="C:cytoplasm"/>
    <property type="evidence" value="ECO:0007669"/>
    <property type="project" value="UniProtKB-ARBA"/>
</dbReference>
<dbReference type="GO" id="GO:0061630">
    <property type="term" value="F:ubiquitin protein ligase activity"/>
    <property type="evidence" value="ECO:0007669"/>
    <property type="project" value="TreeGrafter"/>
</dbReference>
<dbReference type="SUPFAM" id="SSF81383">
    <property type="entry name" value="F-box domain"/>
    <property type="match status" value="1"/>
</dbReference>
<dbReference type="GO" id="GO:0006516">
    <property type="term" value="P:glycoprotein catabolic process"/>
    <property type="evidence" value="ECO:0007669"/>
    <property type="project" value="TreeGrafter"/>
</dbReference>
<dbReference type="Proteomes" id="UP001381693">
    <property type="component" value="Unassembled WGS sequence"/>
</dbReference>
<feature type="domain" description="FBA" evidence="2">
    <location>
        <begin position="107"/>
        <end position="288"/>
    </location>
</feature>
<reference evidence="3 4" key="1">
    <citation type="submission" date="2023-11" db="EMBL/GenBank/DDBJ databases">
        <title>Halocaridina rubra genome assembly.</title>
        <authorList>
            <person name="Smith C."/>
        </authorList>
    </citation>
    <scope>NUCLEOTIDE SEQUENCE [LARGE SCALE GENOMIC DNA]</scope>
    <source>
        <strain evidence="3">EP-1</strain>
        <tissue evidence="3">Whole</tissue>
    </source>
</reference>
<evidence type="ECO:0000313" key="3">
    <source>
        <dbReference type="EMBL" id="KAK7077221.1"/>
    </source>
</evidence>
<dbReference type="PROSITE" id="PS51114">
    <property type="entry name" value="FBA"/>
    <property type="match status" value="1"/>
</dbReference>
<dbReference type="SMART" id="SM00256">
    <property type="entry name" value="FBOX"/>
    <property type="match status" value="1"/>
</dbReference>
<dbReference type="Gene3D" id="2.60.120.260">
    <property type="entry name" value="Galactose-binding domain-like"/>
    <property type="match status" value="1"/>
</dbReference>
<gene>
    <name evidence="3" type="ORF">SK128_020671</name>
</gene>
<dbReference type="InterPro" id="IPR001810">
    <property type="entry name" value="F-box_dom"/>
</dbReference>
<evidence type="ECO:0000259" key="1">
    <source>
        <dbReference type="PROSITE" id="PS50181"/>
    </source>
</evidence>
<dbReference type="SMART" id="SM01198">
    <property type="entry name" value="FBA"/>
    <property type="match status" value="1"/>
</dbReference>
<dbReference type="GO" id="GO:0019005">
    <property type="term" value="C:SCF ubiquitin ligase complex"/>
    <property type="evidence" value="ECO:0007669"/>
    <property type="project" value="TreeGrafter"/>
</dbReference>
<comment type="caution">
    <text evidence="3">The sequence shown here is derived from an EMBL/GenBank/DDBJ whole genome shotgun (WGS) entry which is preliminary data.</text>
</comment>
<dbReference type="GO" id="GO:0031146">
    <property type="term" value="P:SCF-dependent proteasomal ubiquitin-dependent protein catabolic process"/>
    <property type="evidence" value="ECO:0007669"/>
    <property type="project" value="TreeGrafter"/>
</dbReference>
<dbReference type="PANTHER" id="PTHR12125">
    <property type="entry name" value="F-BOX ONLY PROTEIN 6-LIKE PROTEIN"/>
    <property type="match status" value="1"/>
</dbReference>
<dbReference type="Gene3D" id="1.20.1280.50">
    <property type="match status" value="1"/>
</dbReference>
<accession>A0AAN8X3E2</accession>
<dbReference type="InterPro" id="IPR007397">
    <property type="entry name" value="F-box-assoc_dom"/>
</dbReference>
<dbReference type="InterPro" id="IPR036047">
    <property type="entry name" value="F-box-like_dom_sf"/>
</dbReference>
<dbReference type="InterPro" id="IPR039752">
    <property type="entry name" value="F-box_only"/>
</dbReference>